<dbReference type="EMBL" id="AZEC01000013">
    <property type="protein sequence ID" value="KRL11075.1"/>
    <property type="molecule type" value="Genomic_DNA"/>
</dbReference>
<dbReference type="PROSITE" id="PS51257">
    <property type="entry name" value="PROKAR_LIPOPROTEIN"/>
    <property type="match status" value="1"/>
</dbReference>
<feature type="compositionally biased region" description="Polar residues" evidence="2">
    <location>
        <begin position="30"/>
        <end position="48"/>
    </location>
</feature>
<feature type="chain" id="PRO_5039639801" description="DUF5067 domain-containing protein" evidence="3">
    <location>
        <begin position="24"/>
        <end position="234"/>
    </location>
</feature>
<organism evidence="4 5">
    <name type="scientific">Schleiferilactobacillus perolens DSM 12744</name>
    <dbReference type="NCBI Taxonomy" id="1423792"/>
    <lineage>
        <taxon>Bacteria</taxon>
        <taxon>Bacillati</taxon>
        <taxon>Bacillota</taxon>
        <taxon>Bacilli</taxon>
        <taxon>Lactobacillales</taxon>
        <taxon>Lactobacillaceae</taxon>
        <taxon>Schleiferilactobacillus</taxon>
    </lineage>
</organism>
<dbReference type="Proteomes" id="UP000051330">
    <property type="component" value="Unassembled WGS sequence"/>
</dbReference>
<dbReference type="InterPro" id="IPR029050">
    <property type="entry name" value="Immunoprotect_excell_Ig-like"/>
</dbReference>
<sequence>MKKIIHTMAGVLLSLLAVGSLSACQPQNKSSQSAVSQTSQKKATSQKRAVQAKIKDNTYQFTRLPKQNLDTPYRFTTAVGEFTTGEAYLSGYQKNKDNPQSWDGFKIDFTYKNTTNKPQNPVKAFQSVFKVQTMHKMGGQTNRVIKPVTTFAAYVGMDPPRHEEDVKRIANRSKTVQPGESIDTISAFGATDKQKQDKKAVDDTEANYTVAVLADPKSDVVLQQVTAKINWRFD</sequence>
<evidence type="ECO:0000313" key="4">
    <source>
        <dbReference type="EMBL" id="KRL11075.1"/>
    </source>
</evidence>
<proteinExistence type="predicted"/>
<reference evidence="4 5" key="1">
    <citation type="journal article" date="2015" name="Genome Announc.">
        <title>Expanding the biotechnology potential of lactobacilli through comparative genomics of 213 strains and associated genera.</title>
        <authorList>
            <person name="Sun Z."/>
            <person name="Harris H.M."/>
            <person name="McCann A."/>
            <person name="Guo C."/>
            <person name="Argimon S."/>
            <person name="Zhang W."/>
            <person name="Yang X."/>
            <person name="Jeffery I.B."/>
            <person name="Cooney J.C."/>
            <person name="Kagawa T.F."/>
            <person name="Liu W."/>
            <person name="Song Y."/>
            <person name="Salvetti E."/>
            <person name="Wrobel A."/>
            <person name="Rasinkangas P."/>
            <person name="Parkhill J."/>
            <person name="Rea M.C."/>
            <person name="O'Sullivan O."/>
            <person name="Ritari J."/>
            <person name="Douillard F.P."/>
            <person name="Paul Ross R."/>
            <person name="Yang R."/>
            <person name="Briner A.E."/>
            <person name="Felis G.E."/>
            <person name="de Vos W.M."/>
            <person name="Barrangou R."/>
            <person name="Klaenhammer T.R."/>
            <person name="Caufield P.W."/>
            <person name="Cui Y."/>
            <person name="Zhang H."/>
            <person name="O'Toole P.W."/>
        </authorList>
    </citation>
    <scope>NUCLEOTIDE SEQUENCE [LARGE SCALE GENOMIC DNA]</scope>
    <source>
        <strain evidence="4 5">DSM 12744</strain>
    </source>
</reference>
<dbReference type="PATRIC" id="fig|1423792.3.peg.816"/>
<feature type="signal peptide" evidence="3">
    <location>
        <begin position="1"/>
        <end position="23"/>
    </location>
</feature>
<evidence type="ECO:0000256" key="1">
    <source>
        <dbReference type="ARBA" id="ARBA00022729"/>
    </source>
</evidence>
<keyword evidence="5" id="KW-1185">Reference proteome</keyword>
<evidence type="ECO:0000256" key="2">
    <source>
        <dbReference type="SAM" id="MobiDB-lite"/>
    </source>
</evidence>
<dbReference type="AlphaFoldDB" id="A0A0R1N2X6"/>
<evidence type="ECO:0008006" key="6">
    <source>
        <dbReference type="Google" id="ProtNLM"/>
    </source>
</evidence>
<feature type="region of interest" description="Disordered" evidence="2">
    <location>
        <begin position="30"/>
        <end position="49"/>
    </location>
</feature>
<evidence type="ECO:0000313" key="5">
    <source>
        <dbReference type="Proteomes" id="UP000051330"/>
    </source>
</evidence>
<protein>
    <recommendedName>
        <fullName evidence="6">DUF5067 domain-containing protein</fullName>
    </recommendedName>
</protein>
<dbReference type="STRING" id="1423792.FD09_GL000800"/>
<name>A0A0R1N2X6_9LACO</name>
<dbReference type="OrthoDB" id="9849182at2"/>
<dbReference type="RefSeq" id="WP_057821766.1">
    <property type="nucleotide sequence ID" value="NZ_AZEC01000013.1"/>
</dbReference>
<keyword evidence="1 3" id="KW-0732">Signal</keyword>
<comment type="caution">
    <text evidence="4">The sequence shown here is derived from an EMBL/GenBank/DDBJ whole genome shotgun (WGS) entry which is preliminary data.</text>
</comment>
<gene>
    <name evidence="4" type="ORF">FD09_GL000800</name>
</gene>
<evidence type="ECO:0000256" key="3">
    <source>
        <dbReference type="SAM" id="SignalP"/>
    </source>
</evidence>
<accession>A0A0R1N2X6</accession>
<dbReference type="Gene3D" id="2.60.40.1240">
    <property type="match status" value="1"/>
</dbReference>